<dbReference type="Pfam" id="PF04102">
    <property type="entry name" value="SlyX"/>
    <property type="match status" value="1"/>
</dbReference>
<dbReference type="InterPro" id="IPR007236">
    <property type="entry name" value="SlyX"/>
</dbReference>
<evidence type="ECO:0000313" key="3">
    <source>
        <dbReference type="EMBL" id="EPD13670.1"/>
    </source>
</evidence>
<dbReference type="Proteomes" id="UP000015462">
    <property type="component" value="Unassembled WGS sequence"/>
</dbReference>
<sequence length="68" mass="7969">MDERITELEIKVAYQEDTIQQLDRVLCQQQDQIDSLKKQIKELTNRSQDTSTDTKSLFSALDEVPPHY</sequence>
<accession>A0AB33Z2Z2</accession>
<comment type="similarity">
    <text evidence="1">Belongs to the SlyX family.</text>
</comment>
<dbReference type="RefSeq" id="WP_015006301.1">
    <property type="nucleotide sequence ID" value="NZ_FQZJ01000001.1"/>
</dbReference>
<feature type="compositionally biased region" description="Polar residues" evidence="2">
    <location>
        <begin position="45"/>
        <end position="57"/>
    </location>
</feature>
<name>A0AB33Z2Z2_9GAMM</name>
<organism evidence="3 4">
    <name type="scientific">Cycloclasticus pugetii</name>
    <dbReference type="NCBI Taxonomy" id="34068"/>
    <lineage>
        <taxon>Bacteria</taxon>
        <taxon>Pseudomonadati</taxon>
        <taxon>Pseudomonadota</taxon>
        <taxon>Gammaproteobacteria</taxon>
        <taxon>Thiotrichales</taxon>
        <taxon>Piscirickettsiaceae</taxon>
        <taxon>Cycloclasticus</taxon>
    </lineage>
</organism>
<feature type="region of interest" description="Disordered" evidence="2">
    <location>
        <begin position="43"/>
        <end position="68"/>
    </location>
</feature>
<proteinExistence type="inferred from homology"/>
<dbReference type="Gene3D" id="1.20.5.300">
    <property type="match status" value="1"/>
</dbReference>
<keyword evidence="4" id="KW-1185">Reference proteome</keyword>
<reference evidence="3 4" key="1">
    <citation type="journal article" date="2013" name="Genome Announc.">
        <title>Genome Sequence of the Pyrene- and Fluoranthene-Degrading Bacterium Cycloclasticus sp. Strain PY97M.</title>
        <authorList>
            <person name="Cui Z."/>
            <person name="Xu G."/>
            <person name="Li Q."/>
            <person name="Gao W."/>
            <person name="Zheng L."/>
        </authorList>
    </citation>
    <scope>NUCLEOTIDE SEQUENCE [LARGE SCALE GENOMIC DNA]</scope>
    <source>
        <strain evidence="3 4">PY97M</strain>
    </source>
</reference>
<dbReference type="AlphaFoldDB" id="A0AB33Z2Z2"/>
<dbReference type="PANTHER" id="PTHR36508">
    <property type="entry name" value="PROTEIN SLYX"/>
    <property type="match status" value="1"/>
</dbReference>
<dbReference type="HAMAP" id="MF_00715">
    <property type="entry name" value="SlyX"/>
    <property type="match status" value="1"/>
</dbReference>
<dbReference type="EMBL" id="ASHL01000002">
    <property type="protein sequence ID" value="EPD13670.1"/>
    <property type="molecule type" value="Genomic_DNA"/>
</dbReference>
<gene>
    <name evidence="1" type="primary">slyX</name>
    <name evidence="3" type="ORF">L196_04016</name>
</gene>
<comment type="caution">
    <text evidence="3">The sequence shown here is derived from an EMBL/GenBank/DDBJ whole genome shotgun (WGS) entry which is preliminary data.</text>
</comment>
<protein>
    <recommendedName>
        <fullName evidence="1">Protein SlyX homolog</fullName>
    </recommendedName>
</protein>
<evidence type="ECO:0000313" key="4">
    <source>
        <dbReference type="Proteomes" id="UP000015462"/>
    </source>
</evidence>
<evidence type="ECO:0000256" key="1">
    <source>
        <dbReference type="HAMAP-Rule" id="MF_00715"/>
    </source>
</evidence>
<dbReference type="PANTHER" id="PTHR36508:SF1">
    <property type="entry name" value="PROTEIN SLYX"/>
    <property type="match status" value="1"/>
</dbReference>
<evidence type="ECO:0000256" key="2">
    <source>
        <dbReference type="SAM" id="MobiDB-lite"/>
    </source>
</evidence>